<dbReference type="InterPro" id="IPR017900">
    <property type="entry name" value="4Fe4S_Fe_S_CS"/>
</dbReference>
<dbReference type="SUPFAM" id="SSF46548">
    <property type="entry name" value="alpha-helical ferredoxin"/>
    <property type="match status" value="1"/>
</dbReference>
<dbReference type="PANTHER" id="PTHR43312:SF2">
    <property type="entry name" value="OXIDOREDUCTASE"/>
    <property type="match status" value="1"/>
</dbReference>
<protein>
    <submittedName>
        <fullName evidence="5">Fe-S oxidoreductase</fullName>
    </submittedName>
</protein>
<dbReference type="SUPFAM" id="SSF51430">
    <property type="entry name" value="NAD(P)-linked oxidoreductase"/>
    <property type="match status" value="1"/>
</dbReference>
<sequence>MAERYFGESTPKLGFGLMRLPKEKDNPTKIDIERTKEMVDMFMKAGLTYFDTAFVYDGGESEKAAKLALVDRYPRESYTLATKLASFAATDEASAKQELLTSLERTGAGYIDYYLLHALQDGNYKKYDEWHLWDYVKEMKEKGLIKHWGFSFHSTPERLDEILTAHPDAEFVQLQINYADWNNPDVQSRACYEVARKHGKSIVVMEPIKGGTLANPPKAVRALLTSARPDLSVASWAIRFVASLDGIITVLSGMSTEEQMADNLSYMADFKPLSEDEKKVIKQAQDILDGIDSIPCTSCHYCTDGCPMQIPIPEIFSARNKQLIWEQKEAGQADYDKAVSNKGMASACIQCGQCEGVCPQHIDIINRLQDCAAAFE</sequence>
<dbReference type="InterPro" id="IPR023210">
    <property type="entry name" value="NADP_OxRdtase_dom"/>
</dbReference>
<dbReference type="Proteomes" id="UP000224317">
    <property type="component" value="Unassembled WGS sequence"/>
</dbReference>
<dbReference type="AlphaFoldDB" id="A0A2G3E8D0"/>
<dbReference type="GO" id="GO:0051536">
    <property type="term" value="F:iron-sulfur cluster binding"/>
    <property type="evidence" value="ECO:0007669"/>
    <property type="project" value="UniProtKB-KW"/>
</dbReference>
<evidence type="ECO:0000313" key="5">
    <source>
        <dbReference type="EMBL" id="PHU39484.1"/>
    </source>
</evidence>
<name>A0A2G3E8D0_9FIRM</name>
<keyword evidence="1" id="KW-0479">Metal-binding</keyword>
<comment type="caution">
    <text evidence="5">The sequence shown here is derived from an EMBL/GenBank/DDBJ whole genome shotgun (WGS) entry which is preliminary data.</text>
</comment>
<evidence type="ECO:0000313" key="6">
    <source>
        <dbReference type="Proteomes" id="UP000224317"/>
    </source>
</evidence>
<dbReference type="Gene3D" id="3.20.20.100">
    <property type="entry name" value="NADP-dependent oxidoreductase domain"/>
    <property type="match status" value="1"/>
</dbReference>
<dbReference type="PROSITE" id="PS51379">
    <property type="entry name" value="4FE4S_FER_2"/>
    <property type="match status" value="1"/>
</dbReference>
<dbReference type="Gene3D" id="1.10.1060.10">
    <property type="entry name" value="Alpha-helical ferredoxin"/>
    <property type="match status" value="1"/>
</dbReference>
<reference evidence="5" key="1">
    <citation type="submission" date="2017-10" db="EMBL/GenBank/DDBJ databases">
        <title>Resolving the taxonomy of Roseburia spp., Eubacterium rectale and Agathobacter spp. through phylogenomic analysis.</title>
        <authorList>
            <person name="Sheridan P.O."/>
            <person name="Walker A.W."/>
            <person name="Duncan S.H."/>
            <person name="Scott K.P."/>
            <person name="Toole P.W.O."/>
            <person name="Luis P."/>
            <person name="Flint H.J."/>
        </authorList>
    </citation>
    <scope>NUCLEOTIDE SEQUENCE [LARGE SCALE GENOMIC DNA]</scope>
    <source>
        <strain evidence="5">JK10</strain>
    </source>
</reference>
<keyword evidence="6" id="KW-1185">Reference proteome</keyword>
<feature type="domain" description="4Fe-4S ferredoxin-type" evidence="4">
    <location>
        <begin position="336"/>
        <end position="367"/>
    </location>
</feature>
<organism evidence="5 6">
    <name type="scientific">Pseudobutyrivibrio ruminis</name>
    <dbReference type="NCBI Taxonomy" id="46206"/>
    <lineage>
        <taxon>Bacteria</taxon>
        <taxon>Bacillati</taxon>
        <taxon>Bacillota</taxon>
        <taxon>Clostridia</taxon>
        <taxon>Lachnospirales</taxon>
        <taxon>Lachnospiraceae</taxon>
        <taxon>Pseudobutyrivibrio</taxon>
    </lineage>
</organism>
<evidence type="ECO:0000256" key="3">
    <source>
        <dbReference type="ARBA" id="ARBA00023014"/>
    </source>
</evidence>
<dbReference type="RefSeq" id="WP_099413700.1">
    <property type="nucleotide sequence ID" value="NZ_PDYH01000044.1"/>
</dbReference>
<dbReference type="Pfam" id="PF00248">
    <property type="entry name" value="Aldo_ket_red"/>
    <property type="match status" value="1"/>
</dbReference>
<accession>A0A2G3E8D0</accession>
<evidence type="ECO:0000259" key="4">
    <source>
        <dbReference type="PROSITE" id="PS51379"/>
    </source>
</evidence>
<dbReference type="PROSITE" id="PS00198">
    <property type="entry name" value="4FE4S_FER_1"/>
    <property type="match status" value="2"/>
</dbReference>
<dbReference type="CDD" id="cd19096">
    <property type="entry name" value="AKR_Fe-S_oxidoreductase"/>
    <property type="match status" value="1"/>
</dbReference>
<gene>
    <name evidence="5" type="ORF">CSX00_10740</name>
</gene>
<dbReference type="EMBL" id="PDYH01000044">
    <property type="protein sequence ID" value="PHU39484.1"/>
    <property type="molecule type" value="Genomic_DNA"/>
</dbReference>
<dbReference type="InterPro" id="IPR053135">
    <property type="entry name" value="AKR2_Oxidoreductase"/>
</dbReference>
<keyword evidence="2" id="KW-0408">Iron</keyword>
<keyword evidence="3" id="KW-0411">Iron-sulfur</keyword>
<evidence type="ECO:0000256" key="1">
    <source>
        <dbReference type="ARBA" id="ARBA00022723"/>
    </source>
</evidence>
<dbReference type="GO" id="GO:0046872">
    <property type="term" value="F:metal ion binding"/>
    <property type="evidence" value="ECO:0007669"/>
    <property type="project" value="UniProtKB-KW"/>
</dbReference>
<proteinExistence type="predicted"/>
<dbReference type="InterPro" id="IPR009051">
    <property type="entry name" value="Helical_ferredxn"/>
</dbReference>
<dbReference type="PANTHER" id="PTHR43312">
    <property type="entry name" value="D-THREO-ALDOSE 1-DEHYDROGENASE"/>
    <property type="match status" value="1"/>
</dbReference>
<dbReference type="Pfam" id="PF13187">
    <property type="entry name" value="Fer4_9"/>
    <property type="match status" value="1"/>
</dbReference>
<dbReference type="InterPro" id="IPR036812">
    <property type="entry name" value="NAD(P)_OxRdtase_dom_sf"/>
</dbReference>
<evidence type="ECO:0000256" key="2">
    <source>
        <dbReference type="ARBA" id="ARBA00023004"/>
    </source>
</evidence>
<dbReference type="InterPro" id="IPR017896">
    <property type="entry name" value="4Fe4S_Fe-S-bd"/>
</dbReference>